<evidence type="ECO:0000313" key="5">
    <source>
        <dbReference type="EMBL" id="KAJ8019835.1"/>
    </source>
</evidence>
<feature type="compositionally biased region" description="Basic and acidic residues" evidence="4">
    <location>
        <begin position="659"/>
        <end position="676"/>
    </location>
</feature>
<dbReference type="InterPro" id="IPR036770">
    <property type="entry name" value="Ankyrin_rpt-contain_sf"/>
</dbReference>
<dbReference type="Pfam" id="PF12796">
    <property type="entry name" value="Ank_2"/>
    <property type="match status" value="5"/>
</dbReference>
<dbReference type="InterPro" id="IPR002110">
    <property type="entry name" value="Ankyrin_rpt"/>
</dbReference>
<feature type="compositionally biased region" description="Basic and acidic residues" evidence="4">
    <location>
        <begin position="927"/>
        <end position="967"/>
    </location>
</feature>
<keyword evidence="1" id="KW-0677">Repeat</keyword>
<feature type="compositionally biased region" description="Basic and acidic residues" evidence="4">
    <location>
        <begin position="872"/>
        <end position="899"/>
    </location>
</feature>
<dbReference type="SUPFAM" id="SSF48403">
    <property type="entry name" value="Ankyrin repeat"/>
    <property type="match status" value="2"/>
</dbReference>
<feature type="compositionally biased region" description="Basic residues" evidence="4">
    <location>
        <begin position="1156"/>
        <end position="1165"/>
    </location>
</feature>
<dbReference type="Gene3D" id="1.25.40.20">
    <property type="entry name" value="Ankyrin repeat-containing domain"/>
    <property type="match status" value="4"/>
</dbReference>
<dbReference type="PANTHER" id="PTHR24178:SF9">
    <property type="entry name" value="ANK_REP_REGION DOMAIN-CONTAINING PROTEIN"/>
    <property type="match status" value="1"/>
</dbReference>
<dbReference type="PROSITE" id="PS50088">
    <property type="entry name" value="ANK_REPEAT"/>
    <property type="match status" value="12"/>
</dbReference>
<accession>A0A9Q1BAT9</accession>
<feature type="repeat" description="ANK" evidence="3">
    <location>
        <begin position="190"/>
        <end position="216"/>
    </location>
</feature>
<comment type="caution">
    <text evidence="5">The sequence shown here is derived from an EMBL/GenBank/DDBJ whole genome shotgun (WGS) entry which is preliminary data.</text>
</comment>
<feature type="repeat" description="ANK" evidence="3">
    <location>
        <begin position="157"/>
        <end position="189"/>
    </location>
</feature>
<gene>
    <name evidence="5" type="ORF">HOLleu_41590</name>
</gene>
<dbReference type="GO" id="GO:1904108">
    <property type="term" value="P:protein localization to ciliary inversin compartment"/>
    <property type="evidence" value="ECO:0007669"/>
    <property type="project" value="TreeGrafter"/>
</dbReference>
<feature type="region of interest" description="Disordered" evidence="4">
    <location>
        <begin position="770"/>
        <end position="806"/>
    </location>
</feature>
<feature type="repeat" description="ANK" evidence="3">
    <location>
        <begin position="431"/>
        <end position="463"/>
    </location>
</feature>
<dbReference type="PROSITE" id="PS50297">
    <property type="entry name" value="ANK_REP_REGION"/>
    <property type="match status" value="11"/>
</dbReference>
<feature type="repeat" description="ANK" evidence="3">
    <location>
        <begin position="56"/>
        <end position="88"/>
    </location>
</feature>
<evidence type="ECO:0000256" key="3">
    <source>
        <dbReference type="PROSITE-ProRule" id="PRU00023"/>
    </source>
</evidence>
<evidence type="ECO:0000256" key="4">
    <source>
        <dbReference type="SAM" id="MobiDB-lite"/>
    </source>
</evidence>
<organism evidence="5 6">
    <name type="scientific">Holothuria leucospilota</name>
    <name type="common">Black long sea cucumber</name>
    <name type="synonym">Mertensiothuria leucospilota</name>
    <dbReference type="NCBI Taxonomy" id="206669"/>
    <lineage>
        <taxon>Eukaryota</taxon>
        <taxon>Metazoa</taxon>
        <taxon>Echinodermata</taxon>
        <taxon>Eleutherozoa</taxon>
        <taxon>Echinozoa</taxon>
        <taxon>Holothuroidea</taxon>
        <taxon>Aspidochirotacea</taxon>
        <taxon>Aspidochirotida</taxon>
        <taxon>Holothuriidae</taxon>
        <taxon>Holothuria</taxon>
    </lineage>
</organism>
<feature type="repeat" description="ANK" evidence="3">
    <location>
        <begin position="299"/>
        <end position="322"/>
    </location>
</feature>
<feature type="compositionally biased region" description="Polar residues" evidence="4">
    <location>
        <begin position="1055"/>
        <end position="1066"/>
    </location>
</feature>
<dbReference type="CDD" id="cd23767">
    <property type="entry name" value="IQCD"/>
    <property type="match status" value="1"/>
</dbReference>
<feature type="compositionally biased region" description="Acidic residues" evidence="4">
    <location>
        <begin position="780"/>
        <end position="795"/>
    </location>
</feature>
<dbReference type="EMBL" id="JAIZAY010000023">
    <property type="protein sequence ID" value="KAJ8019835.1"/>
    <property type="molecule type" value="Genomic_DNA"/>
</dbReference>
<keyword evidence="2 3" id="KW-0040">ANK repeat</keyword>
<feature type="compositionally biased region" description="Polar residues" evidence="4">
    <location>
        <begin position="1141"/>
        <end position="1155"/>
    </location>
</feature>
<feature type="region of interest" description="Disordered" evidence="4">
    <location>
        <begin position="1055"/>
        <end position="1173"/>
    </location>
</feature>
<name>A0A9Q1BAT9_HOLLE</name>
<feature type="compositionally biased region" description="Polar residues" evidence="4">
    <location>
        <begin position="647"/>
        <end position="657"/>
    </location>
</feature>
<dbReference type="Proteomes" id="UP001152320">
    <property type="component" value="Chromosome 23"/>
</dbReference>
<dbReference type="SMART" id="SM00248">
    <property type="entry name" value="ANK"/>
    <property type="match status" value="15"/>
</dbReference>
<feature type="repeat" description="ANK" evidence="3">
    <location>
        <begin position="497"/>
        <end position="529"/>
    </location>
</feature>
<feature type="compositionally biased region" description="Basic and acidic residues" evidence="4">
    <location>
        <begin position="1022"/>
        <end position="1032"/>
    </location>
</feature>
<sequence>MASAAVINSGKGTKSSLKQDNLPASLIHAAAVNGNKATLQKLLKDPNYHVDEVDQFGRTPLMLTVLADQFDCAEVLLKNGANVDAKDHWQRTALHWAAYKGIYRFCWLLISRGAYWREKDHEELTALHLATKHTNTKCLTLILKELFVGEVDEQDVNKRTALHWSASYGNVEAVKILINEGSNIGIPDVDGKTPLHWAATAGDSPTATATVQVILDAEPSVINWQDYEGRTALHLAVADGNTNTVETLINFQTHLEKCNVSVLDNMFRTPLHWAAVLGHTHMVNRLLDKKASFSSSDGNGATALHYAAQNNHAETVEAFLSHEDITDEPDLERRTALMWAAGKGADDVIKVMMQYGGDIDATDNTGATALHAAAMAGHASTIHVLLEFGANVSVTDQNKHTPLFRAAEMGQTDALITLIEGGASVHVADDEGRSPLHWAARGGHSCVCANLLKHKISPNVQDHHGRTPLQCAAYGGFINCMNILLEEGADPDLQDEEGVTALHYASSTGYMDAVRLLLEHGAFINHMEVNEDCFTPLDHALLNGHNDVTQFMIERGALSINTIRDLAASRIQACFRGYCVRKTFLERKLLLVKHEELRKSAAARKKEQSQTPATESSRNEEANLHSEIKTLPEASVMNIVEGDSVVKDSSQVEQSGVENGHKVEESEMEGGSKVEDSGGEGDTCTKRDDDCDKLNEQELGERGEGTKEVGNSHDSGEGNVSIKCNSRGMGSDSVPANSKDDVRTVWDHSTSGGDGRLECKHETLIENDVAFGGKVGHPDEECEDDSLETDDEDIQAEGKKEGDFQSNYLRENGKWVLKGEGNDEEISKSEREACSVEEKEKLENETKKGDCLSLSSKSGAVGKLPCLDEDLNEHKANDEQIEEKPVKHSPRLENVEKSRNNTRRKSGKTEKSPHTVGVTSKPWNGVVKDRVTHLQVERKDQSEKGLKDGKRSSKLRLDGIGIDRDKQGSAVQHLKRSKVDNSHKPVLHKRSSIKSEGGAEVLNPKNDKNGELDFIQTVKLSKGKDRNGERNKLPNINKGGGSDRLVKSARYQHMSSSMQLRSATISSRDRLSSWPTTSLKSEFDWRGHASNKTGAAARNLNKSTSIEKKGENETENVQTATRPKRRQRAASAIVHSSHSIQGSKNLITFTENQPSRRQKILPRRIRSTDDGSH</sequence>
<feature type="compositionally biased region" description="Basic and acidic residues" evidence="4">
    <location>
        <begin position="683"/>
        <end position="716"/>
    </location>
</feature>
<dbReference type="Pfam" id="PF00023">
    <property type="entry name" value="Ank"/>
    <property type="match status" value="2"/>
</dbReference>
<keyword evidence="6" id="KW-1185">Reference proteome</keyword>
<feature type="repeat" description="ANK" evidence="3">
    <location>
        <begin position="332"/>
        <end position="364"/>
    </location>
</feature>
<feature type="repeat" description="ANK" evidence="3">
    <location>
        <begin position="228"/>
        <end position="260"/>
    </location>
</feature>
<reference evidence="5" key="1">
    <citation type="submission" date="2021-10" db="EMBL/GenBank/DDBJ databases">
        <title>Tropical sea cucumber genome reveals ecological adaptation and Cuvierian tubules defense mechanism.</title>
        <authorList>
            <person name="Chen T."/>
        </authorList>
    </citation>
    <scope>NUCLEOTIDE SEQUENCE</scope>
    <source>
        <strain evidence="5">Nanhai2018</strain>
        <tissue evidence="5">Muscle</tissue>
    </source>
</reference>
<proteinExistence type="predicted"/>
<dbReference type="PROSITE" id="PS50096">
    <property type="entry name" value="IQ"/>
    <property type="match status" value="1"/>
</dbReference>
<feature type="region of interest" description="Disordered" evidence="4">
    <location>
        <begin position="601"/>
        <end position="756"/>
    </location>
</feature>
<dbReference type="GO" id="GO:0005929">
    <property type="term" value="C:cilium"/>
    <property type="evidence" value="ECO:0007669"/>
    <property type="project" value="TreeGrafter"/>
</dbReference>
<dbReference type="PANTHER" id="PTHR24178">
    <property type="entry name" value="MOLTING PROTEIN MLT-4"/>
    <property type="match status" value="1"/>
</dbReference>
<feature type="region of interest" description="Disordered" evidence="4">
    <location>
        <begin position="818"/>
        <end position="1009"/>
    </location>
</feature>
<dbReference type="OrthoDB" id="20872at2759"/>
<feature type="compositionally biased region" description="Basic and acidic residues" evidence="4">
    <location>
        <begin position="617"/>
        <end position="630"/>
    </location>
</feature>
<evidence type="ECO:0000313" key="6">
    <source>
        <dbReference type="Proteomes" id="UP001152320"/>
    </source>
</evidence>
<dbReference type="AlphaFoldDB" id="A0A9Q1BAT9"/>
<protein>
    <submittedName>
        <fullName evidence="5">Inversin</fullName>
    </submittedName>
</protein>
<feature type="repeat" description="ANK" evidence="3">
    <location>
        <begin position="398"/>
        <end position="430"/>
    </location>
</feature>
<feature type="repeat" description="ANK" evidence="3">
    <location>
        <begin position="266"/>
        <end position="298"/>
    </location>
</feature>
<feature type="compositionally biased region" description="Low complexity" evidence="4">
    <location>
        <begin position="1129"/>
        <end position="1140"/>
    </location>
</feature>
<feature type="compositionally biased region" description="Basic and acidic residues" evidence="4">
    <location>
        <begin position="825"/>
        <end position="850"/>
    </location>
</feature>
<dbReference type="PRINTS" id="PR01415">
    <property type="entry name" value="ANKYRIN"/>
</dbReference>
<feature type="repeat" description="ANK" evidence="3">
    <location>
        <begin position="365"/>
        <end position="397"/>
    </location>
</feature>
<evidence type="ECO:0000256" key="2">
    <source>
        <dbReference type="ARBA" id="ARBA00023043"/>
    </source>
</evidence>
<evidence type="ECO:0000256" key="1">
    <source>
        <dbReference type="ARBA" id="ARBA00022737"/>
    </source>
</evidence>
<dbReference type="SMART" id="SM00015">
    <property type="entry name" value="IQ"/>
    <property type="match status" value="1"/>
</dbReference>
<feature type="region of interest" description="Disordered" evidence="4">
    <location>
        <begin position="1021"/>
        <end position="1043"/>
    </location>
</feature>
<feature type="repeat" description="ANK" evidence="3">
    <location>
        <begin position="464"/>
        <end position="496"/>
    </location>
</feature>
<dbReference type="InterPro" id="IPR000048">
    <property type="entry name" value="IQ_motif_EF-hand-BS"/>
</dbReference>